<organism evidence="1 2">
    <name type="scientific">Candidatus Microsaccharimonas sossegonensis</name>
    <dbReference type="NCBI Taxonomy" id="2506948"/>
    <lineage>
        <taxon>Bacteria</taxon>
        <taxon>Candidatus Saccharimonadota</taxon>
        <taxon>Candidatus Saccharimonadia</taxon>
        <taxon>Candidatus Saccharimonadales</taxon>
        <taxon>Candidatus Saccharimonadaceae</taxon>
        <taxon>Candidatus Microsaccharimonas</taxon>
    </lineage>
</organism>
<sequence length="127" mass="14175">MPLLLEAIERLEKNSGNEDLTSVFEGIIDAQDQDSKVDTEVAELVLRAVVDYGQAANWPVDMISDESSIFTTLPRYQNEPASFLLKRLSSRDFGIALGHYLPDTIRERLIIMTGALSGQFKATIENE</sequence>
<dbReference type="EMBL" id="SCKX01000001">
    <property type="protein sequence ID" value="RWZ78528.1"/>
    <property type="molecule type" value="Genomic_DNA"/>
</dbReference>
<dbReference type="AlphaFoldDB" id="A0A4Q0AIP1"/>
<evidence type="ECO:0000313" key="1">
    <source>
        <dbReference type="EMBL" id="RWZ78528.1"/>
    </source>
</evidence>
<dbReference type="Proteomes" id="UP000289257">
    <property type="component" value="Unassembled WGS sequence"/>
</dbReference>
<protein>
    <submittedName>
        <fullName evidence="1">Uncharacterized protein</fullName>
    </submittedName>
</protein>
<gene>
    <name evidence="1" type="ORF">EOT05_02135</name>
</gene>
<evidence type="ECO:0000313" key="2">
    <source>
        <dbReference type="Proteomes" id="UP000289257"/>
    </source>
</evidence>
<accession>A0A4Q0AIP1</accession>
<proteinExistence type="predicted"/>
<reference evidence="1" key="1">
    <citation type="submission" date="2019-01" db="EMBL/GenBank/DDBJ databases">
        <title>Genomic signatures and co-occurrence patterns of the ultra-small Saccharimodia (Patescibacteria phylum) suggest a symbiotic lifestyle.</title>
        <authorList>
            <person name="Lemos L."/>
            <person name="Medeiros J."/>
            <person name="Andreote F."/>
            <person name="Fernandes G."/>
            <person name="Varani A."/>
            <person name="Oliveira G."/>
            <person name="Pylro V."/>
        </authorList>
    </citation>
    <scope>NUCLEOTIDE SEQUENCE [LARGE SCALE GENOMIC DNA]</scope>
    <source>
        <strain evidence="1">AMD02</strain>
    </source>
</reference>
<keyword evidence="2" id="KW-1185">Reference proteome</keyword>
<comment type="caution">
    <text evidence="1">The sequence shown here is derived from an EMBL/GenBank/DDBJ whole genome shotgun (WGS) entry which is preliminary data.</text>
</comment>
<name>A0A4Q0AIP1_9BACT</name>